<accession>A0A0M9FUF8</accession>
<dbReference type="GO" id="GO:0005874">
    <property type="term" value="C:microtubule"/>
    <property type="evidence" value="ECO:0007669"/>
    <property type="project" value="TreeGrafter"/>
</dbReference>
<organism evidence="4 5">
    <name type="scientific">Leptomonas pyrrhocoris</name>
    <name type="common">Firebug parasite</name>
    <dbReference type="NCBI Taxonomy" id="157538"/>
    <lineage>
        <taxon>Eukaryota</taxon>
        <taxon>Discoba</taxon>
        <taxon>Euglenozoa</taxon>
        <taxon>Kinetoplastea</taxon>
        <taxon>Metakinetoplastina</taxon>
        <taxon>Trypanosomatida</taxon>
        <taxon>Trypanosomatidae</taxon>
        <taxon>Leishmaniinae</taxon>
        <taxon>Leptomonas</taxon>
    </lineage>
</organism>
<name>A0A0M9FUF8_LEPPY</name>
<evidence type="ECO:0000256" key="1">
    <source>
        <dbReference type="PROSITE-ProRule" id="PRU00283"/>
    </source>
</evidence>
<feature type="domain" description="Kinesin motor" evidence="3">
    <location>
        <begin position="12"/>
        <end position="521"/>
    </location>
</feature>
<dbReference type="GO" id="GO:0016887">
    <property type="term" value="F:ATP hydrolysis activity"/>
    <property type="evidence" value="ECO:0007669"/>
    <property type="project" value="TreeGrafter"/>
</dbReference>
<feature type="compositionally biased region" description="Low complexity" evidence="2">
    <location>
        <begin position="579"/>
        <end position="603"/>
    </location>
</feature>
<feature type="compositionally biased region" description="Low complexity" evidence="2">
    <location>
        <begin position="915"/>
        <end position="928"/>
    </location>
</feature>
<dbReference type="PROSITE" id="PS50067">
    <property type="entry name" value="KINESIN_MOTOR_2"/>
    <property type="match status" value="1"/>
</dbReference>
<dbReference type="PANTHER" id="PTHR24115">
    <property type="entry name" value="KINESIN-RELATED"/>
    <property type="match status" value="1"/>
</dbReference>
<comment type="similarity">
    <text evidence="1">Belongs to the TRAFAC class myosin-kinesin ATPase superfamily. Kinesin family.</text>
</comment>
<dbReference type="OrthoDB" id="267071at2759"/>
<feature type="region of interest" description="Disordered" evidence="2">
    <location>
        <begin position="60"/>
        <end position="100"/>
    </location>
</feature>
<feature type="compositionally biased region" description="Low complexity" evidence="2">
    <location>
        <begin position="60"/>
        <end position="83"/>
    </location>
</feature>
<feature type="binding site" evidence="1">
    <location>
        <begin position="146"/>
        <end position="153"/>
    </location>
    <ligand>
        <name>ATP</name>
        <dbReference type="ChEBI" id="CHEBI:30616"/>
    </ligand>
</feature>
<dbReference type="Proteomes" id="UP000037923">
    <property type="component" value="Unassembled WGS sequence"/>
</dbReference>
<sequence length="1154" mass="118698">MYARGICTPPEHICVYARVRPCAAAGDVACVRVDAAEHTLHCGAGGPSSISCVSSSVSGSSLPSPQSPRRARKGGAAAAAALEEPPRPPHPPMPRRPFQQPQSFALDGVVSDLHDADTAAFLAATAQACAADYLLEGRDVTVLCCGEQGSGKTSTAFGDGDEPGLCARVFLALFAAMSTSSSSAAAAVGVPWGRPDASDSAPATPAAPTEAAVMASMRHEVTLSCLLLQGECVVDLLAEVGAGDVDLVNAFVAAARPTSSSLPSPSSPPSPAFSTAPGGSATSSSTAGAAAASSTPFIAMDRHGEVVIRGVAQRSCGSANEAITLVHRCRRAQASRANSFGHVIVMVDVLAEEVDVTEEGNEVAAVRHAHLHLVDLASVHTTSTNTSATTTVAVGSNGSSSLSGVTAPGGRCRAEEAAVRPSLIALRAVIVGLVDAAAREGRRQVGRDTQPLTKSAAVSSSAGYFSSASFLQYRQCKLTVLLKGYLGGACHTVVIAHVRSEHAHLSESLTTLRLARQLLCVPEQSNAHRTPDSAAQVRQLQRQVATLQSDVRMQVELNRRNALLAAEALRRTAEEKARAGTASTAAHASRTKAGAAPSASSSSRMKCDRYDGPVDAAATEAPSPPSPPSPFPWPMSPASASLHVSVVDFIAGRLPMLPVTTIEEMNTCFELLRRQVVERDMRLCAAMADLRAARAGTVAAAFWNGTAAGTSRRSSSRSSHLSSLAKGAFSASPAQERQRTSQVRHGTENALTDATLERHRSPSQKSGANSHASSASSPVNAGVTTSAGAGGRLDQTGLLEELSPTWVTADCGVGYGSAPAPSQETTTATAAAAAAAPRASPARAAPAGRQASAWPASPNTTAVSWMLSTLEEATETEEAAVSSTAETREGTNPAAGRVGSAAEQGGAPSTGVPATTSTPLSLRSPLPSGERVRRTQHADARRAYLTSLSPAPTPPQHPQEQPDAGSAAAAAAAGWSLPLSTPAPPKSAEAIAFDGYVTDTAEGRQLAHFVRQDEAAVAALRQRLTTAVAPDKVTAAKDAYEAAAAQLTRRRRTLLNSFEAWYSLQRTPERPAITSTTSKHGAPPLNGMMGNEARGGSGDAAALRWFSAGGAATYHIPRLRLRPSSSMPTATAHTAPASTSSPFPATVDALIHRP</sequence>
<dbReference type="GO" id="GO:0003777">
    <property type="term" value="F:microtubule motor activity"/>
    <property type="evidence" value="ECO:0007669"/>
    <property type="project" value="InterPro"/>
</dbReference>
<dbReference type="OMA" id="EMNTCFE"/>
<dbReference type="GO" id="GO:0008017">
    <property type="term" value="F:microtubule binding"/>
    <property type="evidence" value="ECO:0007669"/>
    <property type="project" value="InterPro"/>
</dbReference>
<dbReference type="GO" id="GO:0007018">
    <property type="term" value="P:microtubule-based movement"/>
    <property type="evidence" value="ECO:0007669"/>
    <property type="project" value="InterPro"/>
</dbReference>
<feature type="region of interest" description="Disordered" evidence="2">
    <location>
        <begin position="1125"/>
        <end position="1154"/>
    </location>
</feature>
<feature type="region of interest" description="Disordered" evidence="2">
    <location>
        <begin position="707"/>
        <end position="790"/>
    </location>
</feature>
<feature type="compositionally biased region" description="Polar residues" evidence="2">
    <location>
        <begin position="732"/>
        <end position="752"/>
    </location>
</feature>
<keyword evidence="5" id="KW-1185">Reference proteome</keyword>
<dbReference type="GO" id="GO:0005524">
    <property type="term" value="F:ATP binding"/>
    <property type="evidence" value="ECO:0007669"/>
    <property type="project" value="UniProtKB-UniRule"/>
</dbReference>
<feature type="compositionally biased region" description="Low complexity" evidence="2">
    <location>
        <begin position="1125"/>
        <end position="1146"/>
    </location>
</feature>
<dbReference type="Pfam" id="PF00225">
    <property type="entry name" value="Kinesin"/>
    <property type="match status" value="1"/>
</dbReference>
<feature type="region of interest" description="Disordered" evidence="2">
    <location>
        <begin position="258"/>
        <end position="287"/>
    </location>
</feature>
<dbReference type="PRINTS" id="PR00380">
    <property type="entry name" value="KINESINHEAVY"/>
</dbReference>
<keyword evidence="1" id="KW-0067">ATP-binding</keyword>
<dbReference type="GO" id="GO:0005871">
    <property type="term" value="C:kinesin complex"/>
    <property type="evidence" value="ECO:0007669"/>
    <property type="project" value="TreeGrafter"/>
</dbReference>
<dbReference type="InterPro" id="IPR027417">
    <property type="entry name" value="P-loop_NTPase"/>
</dbReference>
<dbReference type="RefSeq" id="XP_015654535.1">
    <property type="nucleotide sequence ID" value="XM_015806664.1"/>
</dbReference>
<dbReference type="SUPFAM" id="SSF52540">
    <property type="entry name" value="P-loop containing nucleoside triphosphate hydrolases"/>
    <property type="match status" value="1"/>
</dbReference>
<feature type="compositionally biased region" description="Basic and acidic residues" evidence="2">
    <location>
        <begin position="930"/>
        <end position="942"/>
    </location>
</feature>
<keyword evidence="1" id="KW-0547">Nucleotide-binding</keyword>
<dbReference type="EMBL" id="LGTL01000021">
    <property type="protein sequence ID" value="KPA76096.1"/>
    <property type="molecule type" value="Genomic_DNA"/>
</dbReference>
<evidence type="ECO:0000313" key="4">
    <source>
        <dbReference type="EMBL" id="KPA76096.1"/>
    </source>
</evidence>
<dbReference type="InterPro" id="IPR001752">
    <property type="entry name" value="Kinesin_motor_dom"/>
</dbReference>
<feature type="region of interest" description="Disordered" evidence="2">
    <location>
        <begin position="818"/>
        <end position="843"/>
    </location>
</feature>
<feature type="compositionally biased region" description="Low complexity" evidence="2">
    <location>
        <begin position="272"/>
        <end position="287"/>
    </location>
</feature>
<comment type="caution">
    <text evidence="4">The sequence shown here is derived from an EMBL/GenBank/DDBJ whole genome shotgun (WGS) entry which is preliminary data.</text>
</comment>
<dbReference type="SMART" id="SM00129">
    <property type="entry name" value="KISc"/>
    <property type="match status" value="1"/>
</dbReference>
<keyword evidence="1" id="KW-0505">Motor protein</keyword>
<gene>
    <name evidence="4" type="ORF">ABB37_07872</name>
</gene>
<dbReference type="PANTHER" id="PTHR24115:SF1016">
    <property type="entry name" value="KINESIN FAMILY MEMBER 19A"/>
    <property type="match status" value="1"/>
</dbReference>
<dbReference type="Gene3D" id="3.40.850.10">
    <property type="entry name" value="Kinesin motor domain"/>
    <property type="match status" value="1"/>
</dbReference>
<dbReference type="VEuPathDB" id="TriTrypDB:LpyrH10_21_0080"/>
<feature type="compositionally biased region" description="Pro residues" evidence="2">
    <location>
        <begin position="622"/>
        <end position="632"/>
    </location>
</feature>
<evidence type="ECO:0000256" key="2">
    <source>
        <dbReference type="SAM" id="MobiDB-lite"/>
    </source>
</evidence>
<proteinExistence type="inferred from homology"/>
<protein>
    <recommendedName>
        <fullName evidence="3">Kinesin motor domain-containing protein</fullName>
    </recommendedName>
</protein>
<dbReference type="GeneID" id="26908157"/>
<feature type="compositionally biased region" description="Low complexity" evidence="2">
    <location>
        <begin position="766"/>
        <end position="777"/>
    </location>
</feature>
<dbReference type="InterPro" id="IPR027640">
    <property type="entry name" value="Kinesin-like_fam"/>
</dbReference>
<dbReference type="AlphaFoldDB" id="A0A0M9FUF8"/>
<dbReference type="InterPro" id="IPR036961">
    <property type="entry name" value="Kinesin_motor_dom_sf"/>
</dbReference>
<evidence type="ECO:0000259" key="3">
    <source>
        <dbReference type="PROSITE" id="PS50067"/>
    </source>
</evidence>
<evidence type="ECO:0000313" key="5">
    <source>
        <dbReference type="Proteomes" id="UP000037923"/>
    </source>
</evidence>
<reference evidence="4 5" key="1">
    <citation type="submission" date="2015-07" db="EMBL/GenBank/DDBJ databases">
        <title>High-quality genome of monoxenous trypanosomatid Leptomonas pyrrhocoris.</title>
        <authorList>
            <person name="Flegontov P."/>
            <person name="Butenko A."/>
            <person name="Firsov S."/>
            <person name="Vlcek C."/>
            <person name="Logacheva M.D."/>
            <person name="Field M."/>
            <person name="Filatov D."/>
            <person name="Flegontova O."/>
            <person name="Gerasimov E."/>
            <person name="Jackson A.P."/>
            <person name="Kelly S."/>
            <person name="Opperdoes F."/>
            <person name="O'Reilly A."/>
            <person name="Votypka J."/>
            <person name="Yurchenko V."/>
            <person name="Lukes J."/>
        </authorList>
    </citation>
    <scope>NUCLEOTIDE SEQUENCE [LARGE SCALE GENOMIC DNA]</scope>
    <source>
        <strain evidence="4">H10</strain>
    </source>
</reference>
<feature type="region of interest" description="Disordered" evidence="2">
    <location>
        <begin position="872"/>
        <end position="971"/>
    </location>
</feature>
<feature type="compositionally biased region" description="Polar residues" evidence="2">
    <location>
        <begin position="778"/>
        <end position="787"/>
    </location>
</feature>
<feature type="region of interest" description="Disordered" evidence="2">
    <location>
        <begin position="575"/>
        <end position="632"/>
    </location>
</feature>
<feature type="compositionally biased region" description="Low complexity" evidence="2">
    <location>
        <begin position="711"/>
        <end position="724"/>
    </location>
</feature>